<accession>A0A2U3L3I4</accession>
<protein>
    <submittedName>
        <fullName evidence="2">Type IV pilus assembly PilZ</fullName>
    </submittedName>
</protein>
<dbReference type="Pfam" id="PF07238">
    <property type="entry name" value="PilZ"/>
    <property type="match status" value="1"/>
</dbReference>
<evidence type="ECO:0000313" key="2">
    <source>
        <dbReference type="EMBL" id="SPF46483.1"/>
    </source>
</evidence>
<evidence type="ECO:0000259" key="1">
    <source>
        <dbReference type="Pfam" id="PF07238"/>
    </source>
</evidence>
<feature type="domain" description="PilZ" evidence="1">
    <location>
        <begin position="7"/>
        <end position="95"/>
    </location>
</feature>
<name>A0A2U3L3I4_9BACT</name>
<sequence>MSEPQNEKRAARRFALHIPVTVAPDGNLAPGEVGQIRDVSARGICLYLESAVAQGSPIAFTLTLPPEITLTDSIRVHCKGHVVRVEDPGTKGKLAVAAVIEEYEFLPEA</sequence>
<dbReference type="OrthoDB" id="9897757at2"/>
<dbReference type="GO" id="GO:0035438">
    <property type="term" value="F:cyclic-di-GMP binding"/>
    <property type="evidence" value="ECO:0007669"/>
    <property type="project" value="InterPro"/>
</dbReference>
<reference evidence="3" key="1">
    <citation type="submission" date="2018-02" db="EMBL/GenBank/DDBJ databases">
        <authorList>
            <person name="Hausmann B."/>
        </authorList>
    </citation>
    <scope>NUCLEOTIDE SEQUENCE [LARGE SCALE GENOMIC DNA]</scope>
    <source>
        <strain evidence="3">Peat soil MAG SbA1</strain>
    </source>
</reference>
<dbReference type="InterPro" id="IPR009875">
    <property type="entry name" value="PilZ_domain"/>
</dbReference>
<dbReference type="SUPFAM" id="SSF141371">
    <property type="entry name" value="PilZ domain-like"/>
    <property type="match status" value="1"/>
</dbReference>
<proteinExistence type="predicted"/>
<dbReference type="AlphaFoldDB" id="A0A2U3L3I4"/>
<dbReference type="Proteomes" id="UP000238701">
    <property type="component" value="Unassembled WGS sequence"/>
</dbReference>
<dbReference type="EMBL" id="OMOD01000161">
    <property type="protein sequence ID" value="SPF46483.1"/>
    <property type="molecule type" value="Genomic_DNA"/>
</dbReference>
<gene>
    <name evidence="2" type="ORF">SBA1_650032</name>
</gene>
<evidence type="ECO:0000313" key="3">
    <source>
        <dbReference type="Proteomes" id="UP000238701"/>
    </source>
</evidence>
<organism evidence="2 3">
    <name type="scientific">Candidatus Sulfotelmatobacter kueseliae</name>
    <dbReference type="NCBI Taxonomy" id="2042962"/>
    <lineage>
        <taxon>Bacteria</taxon>
        <taxon>Pseudomonadati</taxon>
        <taxon>Acidobacteriota</taxon>
        <taxon>Terriglobia</taxon>
        <taxon>Terriglobales</taxon>
        <taxon>Candidatus Korobacteraceae</taxon>
        <taxon>Candidatus Sulfotelmatobacter</taxon>
    </lineage>
</organism>
<dbReference type="Gene3D" id="2.40.10.220">
    <property type="entry name" value="predicted glycosyltransferase like domains"/>
    <property type="match status" value="1"/>
</dbReference>